<gene>
    <name evidence="2" type="ORF">ACFQ0V_11940</name>
</gene>
<comment type="caution">
    <text evidence="2">The sequence shown here is derived from an EMBL/GenBank/DDBJ whole genome shotgun (WGS) entry which is preliminary data.</text>
</comment>
<dbReference type="Pfam" id="PF12732">
    <property type="entry name" value="YtxH"/>
    <property type="match status" value="1"/>
</dbReference>
<proteinExistence type="predicted"/>
<sequence length="125" mass="13936">MTYIMKQSNFLLGVLAGSVAASVTVLLTTSQSGEQLRENMKAKSCNLQSMIEDIKVKANELVQSIQHLAAEAKSNLPETIEDIKQSVMAWQQSTEPHKNNLTLEIDSIQKSIEQLEQQIAKQQNH</sequence>
<dbReference type="InterPro" id="IPR052928">
    <property type="entry name" value="Desiccation-related_membrane"/>
</dbReference>
<protein>
    <submittedName>
        <fullName evidence="2">YtxH domain-containing protein</fullName>
    </submittedName>
</protein>
<keyword evidence="1" id="KW-0175">Coiled coil</keyword>
<dbReference type="PANTHER" id="PTHR35792:SF3">
    <property type="entry name" value="IG HYPOTHETICAL 17707"/>
    <property type="match status" value="1"/>
</dbReference>
<organism evidence="2 3">
    <name type="scientific">Savagea faecisuis</name>
    <dbReference type="NCBI Taxonomy" id="1274803"/>
    <lineage>
        <taxon>Bacteria</taxon>
        <taxon>Bacillati</taxon>
        <taxon>Bacillota</taxon>
        <taxon>Bacilli</taxon>
        <taxon>Bacillales</taxon>
        <taxon>Caryophanaceae</taxon>
        <taxon>Savagea</taxon>
    </lineage>
</organism>
<evidence type="ECO:0000313" key="3">
    <source>
        <dbReference type="Proteomes" id="UP001596976"/>
    </source>
</evidence>
<keyword evidence="3" id="KW-1185">Reference proteome</keyword>
<evidence type="ECO:0000256" key="1">
    <source>
        <dbReference type="SAM" id="Coils"/>
    </source>
</evidence>
<accession>A0ABW3H169</accession>
<reference evidence="3" key="1">
    <citation type="journal article" date="2019" name="Int. J. Syst. Evol. Microbiol.">
        <title>The Global Catalogue of Microorganisms (GCM) 10K type strain sequencing project: providing services to taxonomists for standard genome sequencing and annotation.</title>
        <authorList>
            <consortium name="The Broad Institute Genomics Platform"/>
            <consortium name="The Broad Institute Genome Sequencing Center for Infectious Disease"/>
            <person name="Wu L."/>
            <person name="Ma J."/>
        </authorList>
    </citation>
    <scope>NUCLEOTIDE SEQUENCE [LARGE SCALE GENOMIC DNA]</scope>
    <source>
        <strain evidence="3">CCUG 63563</strain>
    </source>
</reference>
<dbReference type="Proteomes" id="UP001596976">
    <property type="component" value="Unassembled WGS sequence"/>
</dbReference>
<dbReference type="RefSeq" id="WP_381013877.1">
    <property type="nucleotide sequence ID" value="NZ_JBHTJF010000041.1"/>
</dbReference>
<evidence type="ECO:0000313" key="2">
    <source>
        <dbReference type="EMBL" id="MFD0944455.1"/>
    </source>
</evidence>
<dbReference type="InterPro" id="IPR024623">
    <property type="entry name" value="YtxH"/>
</dbReference>
<name>A0ABW3H169_9BACL</name>
<dbReference type="EMBL" id="JBHTJF010000041">
    <property type="protein sequence ID" value="MFD0944455.1"/>
    <property type="molecule type" value="Genomic_DNA"/>
</dbReference>
<dbReference type="PANTHER" id="PTHR35792">
    <property type="entry name" value="GENERAL STRESS PROTEIN"/>
    <property type="match status" value="1"/>
</dbReference>
<feature type="coiled-coil region" evidence="1">
    <location>
        <begin position="98"/>
        <end position="125"/>
    </location>
</feature>